<protein>
    <submittedName>
        <fullName evidence="3">Putative c6 transcription protein</fullName>
    </submittedName>
</protein>
<dbReference type="KEGG" id="ela:UCREL1_4573"/>
<evidence type="ECO:0000256" key="2">
    <source>
        <dbReference type="SAM" id="MobiDB-lite"/>
    </source>
</evidence>
<dbReference type="CDD" id="cd12148">
    <property type="entry name" value="fungal_TF_MHR"/>
    <property type="match status" value="1"/>
</dbReference>
<dbReference type="GO" id="GO:0003700">
    <property type="term" value="F:DNA-binding transcription factor activity"/>
    <property type="evidence" value="ECO:0007669"/>
    <property type="project" value="InterPro"/>
</dbReference>
<dbReference type="PANTHER" id="PTHR46910">
    <property type="entry name" value="TRANSCRIPTION FACTOR PDR1"/>
    <property type="match status" value="1"/>
</dbReference>
<accession>M7TNX2</accession>
<dbReference type="PANTHER" id="PTHR46910:SF25">
    <property type="entry name" value="ABC-TRANSPORTER-REGULATING TRANSCRIPTION FACTOR"/>
    <property type="match status" value="1"/>
</dbReference>
<evidence type="ECO:0000256" key="1">
    <source>
        <dbReference type="ARBA" id="ARBA00023242"/>
    </source>
</evidence>
<dbReference type="AlphaFoldDB" id="M7TNX2"/>
<feature type="region of interest" description="Disordered" evidence="2">
    <location>
        <begin position="1"/>
        <end position="66"/>
    </location>
</feature>
<evidence type="ECO:0000313" key="3">
    <source>
        <dbReference type="EMBL" id="EMR68420.1"/>
    </source>
</evidence>
<dbReference type="OrthoDB" id="3266505at2759"/>
<gene>
    <name evidence="3" type="ORF">UCREL1_4573</name>
</gene>
<proteinExistence type="predicted"/>
<organism evidence="3 4">
    <name type="scientific">Eutypa lata (strain UCR-EL1)</name>
    <name type="common">Grapevine dieback disease fungus</name>
    <name type="synonym">Eutypa armeniacae</name>
    <dbReference type="NCBI Taxonomy" id="1287681"/>
    <lineage>
        <taxon>Eukaryota</taxon>
        <taxon>Fungi</taxon>
        <taxon>Dikarya</taxon>
        <taxon>Ascomycota</taxon>
        <taxon>Pezizomycotina</taxon>
        <taxon>Sordariomycetes</taxon>
        <taxon>Xylariomycetidae</taxon>
        <taxon>Xylariales</taxon>
        <taxon>Diatrypaceae</taxon>
        <taxon>Eutypa</taxon>
    </lineage>
</organism>
<sequence>MRGPGKKKSGQVLEDPVSLLESELQGKDVLDDGEKDMLNEEEDDGPLGMPRTIPETEAGVRTSENSIDSVEARLRQRYPTFLHPENTIRSLHDLKQVVQEDQKSPEGFSSLISQDMFQYVLETTYDEITRGCPIFDLPTLKSLNAEQQALSRTHPAGNPARWAILSTWIAMSMRSRTALGSEGEFDQVVSSYYRNAVLVLPDLILQPENVETIQALLLMAAFADGVQDHRSFVMLVTNAARQIELLAPRVTSGVSDRCERDSCQRLLSFARLLDRKVAEKYGLTLILNSVAV</sequence>
<keyword evidence="1" id="KW-0539">Nucleus</keyword>
<name>M7TNX2_EUTLA</name>
<reference evidence="4" key="1">
    <citation type="journal article" date="2013" name="Genome Announc.">
        <title>Draft genome sequence of the grapevine dieback fungus Eutypa lata UCR-EL1.</title>
        <authorList>
            <person name="Blanco-Ulate B."/>
            <person name="Rolshausen P.E."/>
            <person name="Cantu D."/>
        </authorList>
    </citation>
    <scope>NUCLEOTIDE SEQUENCE [LARGE SCALE GENOMIC DNA]</scope>
    <source>
        <strain evidence="4">UCR-EL1</strain>
    </source>
</reference>
<dbReference type="InterPro" id="IPR050987">
    <property type="entry name" value="AtrR-like"/>
</dbReference>
<feature type="compositionally biased region" description="Basic and acidic residues" evidence="2">
    <location>
        <begin position="24"/>
        <end position="38"/>
    </location>
</feature>
<evidence type="ECO:0000313" key="4">
    <source>
        <dbReference type="Proteomes" id="UP000012174"/>
    </source>
</evidence>
<dbReference type="EMBL" id="KB706241">
    <property type="protein sequence ID" value="EMR68420.1"/>
    <property type="molecule type" value="Genomic_DNA"/>
</dbReference>
<keyword evidence="4" id="KW-1185">Reference proteome</keyword>
<dbReference type="Proteomes" id="UP000012174">
    <property type="component" value="Unassembled WGS sequence"/>
</dbReference>
<dbReference type="HOGENOM" id="CLU_953251_0_0_1"/>